<keyword evidence="2" id="KW-1185">Reference proteome</keyword>
<organism evidence="1 2">
    <name type="scientific">Dendrothele bispora (strain CBS 962.96)</name>
    <dbReference type="NCBI Taxonomy" id="1314807"/>
    <lineage>
        <taxon>Eukaryota</taxon>
        <taxon>Fungi</taxon>
        <taxon>Dikarya</taxon>
        <taxon>Basidiomycota</taxon>
        <taxon>Agaricomycotina</taxon>
        <taxon>Agaricomycetes</taxon>
        <taxon>Agaricomycetidae</taxon>
        <taxon>Agaricales</taxon>
        <taxon>Agaricales incertae sedis</taxon>
        <taxon>Dendrothele</taxon>
    </lineage>
</organism>
<proteinExistence type="predicted"/>
<reference evidence="1 2" key="1">
    <citation type="journal article" date="2019" name="Nat. Ecol. Evol.">
        <title>Megaphylogeny resolves global patterns of mushroom evolution.</title>
        <authorList>
            <person name="Varga T."/>
            <person name="Krizsan K."/>
            <person name="Foldi C."/>
            <person name="Dima B."/>
            <person name="Sanchez-Garcia M."/>
            <person name="Sanchez-Ramirez S."/>
            <person name="Szollosi G.J."/>
            <person name="Szarkandi J.G."/>
            <person name="Papp V."/>
            <person name="Albert L."/>
            <person name="Andreopoulos W."/>
            <person name="Angelini C."/>
            <person name="Antonin V."/>
            <person name="Barry K.W."/>
            <person name="Bougher N.L."/>
            <person name="Buchanan P."/>
            <person name="Buyck B."/>
            <person name="Bense V."/>
            <person name="Catcheside P."/>
            <person name="Chovatia M."/>
            <person name="Cooper J."/>
            <person name="Damon W."/>
            <person name="Desjardin D."/>
            <person name="Finy P."/>
            <person name="Geml J."/>
            <person name="Haridas S."/>
            <person name="Hughes K."/>
            <person name="Justo A."/>
            <person name="Karasinski D."/>
            <person name="Kautmanova I."/>
            <person name="Kiss B."/>
            <person name="Kocsube S."/>
            <person name="Kotiranta H."/>
            <person name="LaButti K.M."/>
            <person name="Lechner B.E."/>
            <person name="Liimatainen K."/>
            <person name="Lipzen A."/>
            <person name="Lukacs Z."/>
            <person name="Mihaltcheva S."/>
            <person name="Morgado L.N."/>
            <person name="Niskanen T."/>
            <person name="Noordeloos M.E."/>
            <person name="Ohm R.A."/>
            <person name="Ortiz-Santana B."/>
            <person name="Ovrebo C."/>
            <person name="Racz N."/>
            <person name="Riley R."/>
            <person name="Savchenko A."/>
            <person name="Shiryaev A."/>
            <person name="Soop K."/>
            <person name="Spirin V."/>
            <person name="Szebenyi C."/>
            <person name="Tomsovsky M."/>
            <person name="Tulloss R.E."/>
            <person name="Uehling J."/>
            <person name="Grigoriev I.V."/>
            <person name="Vagvolgyi C."/>
            <person name="Papp T."/>
            <person name="Martin F.M."/>
            <person name="Miettinen O."/>
            <person name="Hibbett D.S."/>
            <person name="Nagy L.G."/>
        </authorList>
    </citation>
    <scope>NUCLEOTIDE SEQUENCE [LARGE SCALE GENOMIC DNA]</scope>
    <source>
        <strain evidence="1 2">CBS 962.96</strain>
    </source>
</reference>
<dbReference type="AlphaFoldDB" id="A0A4S8MHY9"/>
<accession>A0A4S8MHY9</accession>
<protein>
    <submittedName>
        <fullName evidence="1">Uncharacterized protein</fullName>
    </submittedName>
</protein>
<gene>
    <name evidence="1" type="ORF">K435DRAFT_793103</name>
</gene>
<evidence type="ECO:0000313" key="1">
    <source>
        <dbReference type="EMBL" id="THV01784.1"/>
    </source>
</evidence>
<dbReference type="Proteomes" id="UP000297245">
    <property type="component" value="Unassembled WGS sequence"/>
</dbReference>
<sequence length="109" mass="13132">MTKVDSIVKARVAANCFHPKEEDSELMSNAFIQILLQFWELQITVFKNEQEGWYHWTTILIQIFNATVSVYPRHVQNGQYVYCEIYLIWICFHNLNCWFQPTYMVYPIM</sequence>
<dbReference type="EMBL" id="ML179085">
    <property type="protein sequence ID" value="THV01784.1"/>
    <property type="molecule type" value="Genomic_DNA"/>
</dbReference>
<evidence type="ECO:0000313" key="2">
    <source>
        <dbReference type="Proteomes" id="UP000297245"/>
    </source>
</evidence>
<name>A0A4S8MHY9_DENBC</name>